<organism evidence="2 3">
    <name type="scientific">Caenorhabditis nigoni</name>
    <dbReference type="NCBI Taxonomy" id="1611254"/>
    <lineage>
        <taxon>Eukaryota</taxon>
        <taxon>Metazoa</taxon>
        <taxon>Ecdysozoa</taxon>
        <taxon>Nematoda</taxon>
        <taxon>Chromadorea</taxon>
        <taxon>Rhabditida</taxon>
        <taxon>Rhabditina</taxon>
        <taxon>Rhabditomorpha</taxon>
        <taxon>Rhabditoidea</taxon>
        <taxon>Rhabditidae</taxon>
        <taxon>Peloderinae</taxon>
        <taxon>Caenorhabditis</taxon>
    </lineage>
</organism>
<name>A0A2G5SDS7_9PELO</name>
<gene>
    <name evidence="2" type="ORF">B9Z55_027961</name>
</gene>
<proteinExistence type="predicted"/>
<evidence type="ECO:0000313" key="3">
    <source>
        <dbReference type="Proteomes" id="UP000230233"/>
    </source>
</evidence>
<accession>A0A2G5SDS7</accession>
<reference evidence="3" key="1">
    <citation type="submission" date="2017-10" db="EMBL/GenBank/DDBJ databases">
        <title>Rapid genome shrinkage in a self-fertile nematode reveals novel sperm competition proteins.</title>
        <authorList>
            <person name="Yin D."/>
            <person name="Schwarz E.M."/>
            <person name="Thomas C.G."/>
            <person name="Felde R.L."/>
            <person name="Korf I.F."/>
            <person name="Cutter A.D."/>
            <person name="Schartner C.M."/>
            <person name="Ralston E.J."/>
            <person name="Meyer B.J."/>
            <person name="Haag E.S."/>
        </authorList>
    </citation>
    <scope>NUCLEOTIDE SEQUENCE [LARGE SCALE GENOMIC DNA]</scope>
    <source>
        <strain evidence="3">JU1422</strain>
    </source>
</reference>
<evidence type="ECO:0000313" key="2">
    <source>
        <dbReference type="EMBL" id="PIC13079.1"/>
    </source>
</evidence>
<comment type="caution">
    <text evidence="2">The sequence shown here is derived from an EMBL/GenBank/DDBJ whole genome shotgun (WGS) entry which is preliminary data.</text>
</comment>
<protein>
    <submittedName>
        <fullName evidence="2">Uncharacterized protein</fullName>
    </submittedName>
</protein>
<dbReference type="AlphaFoldDB" id="A0A2G5SDS7"/>
<dbReference type="Proteomes" id="UP000230233">
    <property type="component" value="Unassembled WGS sequence"/>
</dbReference>
<feature type="compositionally biased region" description="Basic and acidic residues" evidence="1">
    <location>
        <begin position="86"/>
        <end position="96"/>
    </location>
</feature>
<sequence length="130" mass="14803">MENMLKSFFEGIKKSKKTVAGPKDQNALNLDVFLINFEEFLLALNSRFVRLVDQIRQEVKSAAGCRINVCDLLSKTQQGKAPRNQSENRRGSEEKSIGVKIQRLSAPVEVPERNDVCYWEVVELSDLNVF</sequence>
<keyword evidence="3" id="KW-1185">Reference proteome</keyword>
<evidence type="ECO:0000256" key="1">
    <source>
        <dbReference type="SAM" id="MobiDB-lite"/>
    </source>
</evidence>
<feature type="region of interest" description="Disordered" evidence="1">
    <location>
        <begin position="77"/>
        <end position="96"/>
    </location>
</feature>
<dbReference type="EMBL" id="PDUG01000015">
    <property type="protein sequence ID" value="PIC13079.1"/>
    <property type="molecule type" value="Genomic_DNA"/>
</dbReference>